<dbReference type="PANTHER" id="PTHR44688">
    <property type="entry name" value="DNA-BINDING TRANSCRIPTIONAL ACTIVATOR DEVR_DOSR"/>
    <property type="match status" value="1"/>
</dbReference>
<reference evidence="6" key="1">
    <citation type="submission" date="2018-12" db="EMBL/GenBank/DDBJ databases">
        <title>Genome sequence of Peanibacillus sp.</title>
        <authorList>
            <person name="Subramani G."/>
            <person name="Srinivasan S."/>
            <person name="Kim M.K."/>
        </authorList>
    </citation>
    <scope>NUCLEOTIDE SEQUENCE [LARGE SCALE GENOMIC DNA]</scope>
    <source>
        <strain evidence="6">18JY67-1</strain>
    </source>
</reference>
<dbReference type="PROSITE" id="PS50043">
    <property type="entry name" value="HTH_LUXR_2"/>
    <property type="match status" value="1"/>
</dbReference>
<dbReference type="SUPFAM" id="SSF52540">
    <property type="entry name" value="P-loop containing nucleoside triphosphate hydrolases"/>
    <property type="match status" value="1"/>
</dbReference>
<dbReference type="PRINTS" id="PR00364">
    <property type="entry name" value="DISEASERSIST"/>
</dbReference>
<protein>
    <submittedName>
        <fullName evidence="5">Helix-turn-helix transcriptional regulator</fullName>
    </submittedName>
</protein>
<keyword evidence="6" id="KW-1185">Reference proteome</keyword>
<feature type="domain" description="HTH luxR-type" evidence="4">
    <location>
        <begin position="632"/>
        <end position="697"/>
    </location>
</feature>
<dbReference type="Proteomes" id="UP000272528">
    <property type="component" value="Chromosome"/>
</dbReference>
<evidence type="ECO:0000256" key="1">
    <source>
        <dbReference type="ARBA" id="ARBA00023015"/>
    </source>
</evidence>
<organism evidence="5 6">
    <name type="scientific">Paenibacillus albus</name>
    <dbReference type="NCBI Taxonomy" id="2495582"/>
    <lineage>
        <taxon>Bacteria</taxon>
        <taxon>Bacillati</taxon>
        <taxon>Bacillota</taxon>
        <taxon>Bacilli</taxon>
        <taxon>Bacillales</taxon>
        <taxon>Paenibacillaceae</taxon>
        <taxon>Paenibacillus</taxon>
    </lineage>
</organism>
<dbReference type="Pfam" id="PF00196">
    <property type="entry name" value="GerE"/>
    <property type="match status" value="1"/>
</dbReference>
<dbReference type="SMART" id="SM00421">
    <property type="entry name" value="HTH_LUXR"/>
    <property type="match status" value="1"/>
</dbReference>
<dbReference type="SUPFAM" id="SSF46894">
    <property type="entry name" value="C-terminal effector domain of the bipartite response regulators"/>
    <property type="match status" value="1"/>
</dbReference>
<keyword evidence="3" id="KW-0804">Transcription</keyword>
<evidence type="ECO:0000256" key="3">
    <source>
        <dbReference type="ARBA" id="ARBA00023163"/>
    </source>
</evidence>
<dbReference type="Pfam" id="PF13191">
    <property type="entry name" value="AAA_16"/>
    <property type="match status" value="1"/>
</dbReference>
<dbReference type="PRINTS" id="PR00038">
    <property type="entry name" value="HTHLUXR"/>
</dbReference>
<dbReference type="GO" id="GO:0006355">
    <property type="term" value="P:regulation of DNA-templated transcription"/>
    <property type="evidence" value="ECO:0007669"/>
    <property type="project" value="InterPro"/>
</dbReference>
<keyword evidence="2" id="KW-0238">DNA-binding</keyword>
<dbReference type="InterPro" id="IPR041664">
    <property type="entry name" value="AAA_16"/>
</dbReference>
<keyword evidence="1" id="KW-0805">Transcription regulation</keyword>
<name>A0A3S9AAL1_9BACL</name>
<dbReference type="PANTHER" id="PTHR44688:SF16">
    <property type="entry name" value="DNA-BINDING TRANSCRIPTIONAL ACTIVATOR DEVR_DOSR"/>
    <property type="match status" value="1"/>
</dbReference>
<dbReference type="GO" id="GO:0003677">
    <property type="term" value="F:DNA binding"/>
    <property type="evidence" value="ECO:0007669"/>
    <property type="project" value="UniProtKB-KW"/>
</dbReference>
<gene>
    <name evidence="5" type="ORF">EJC50_26045</name>
</gene>
<dbReference type="InterPro" id="IPR000792">
    <property type="entry name" value="Tscrpt_reg_LuxR_C"/>
</dbReference>
<evidence type="ECO:0000256" key="2">
    <source>
        <dbReference type="ARBA" id="ARBA00023125"/>
    </source>
</evidence>
<proteinExistence type="predicted"/>
<sequence>MRGVDMERSSGNERVARTLDLMEQHYLVGRDKEIQFFVDRLHEGSDQGGIMNVYGTGGIGKSYLLHEFRRLAMKRNVQFLLLDCRVFPGNPVDFCHHVLRALRYPMQSILQSSDEGQLIEACLQALADRTLHGKMVLALDSFESFGEMEYWLREQFLAQLHPGIIVILAGRFKLQGAWLSSPGWRQLIHQMPLSDLNYDDAHLYLERFGIVKTDNIKQIWSRTKGHPLTLSLLVSTTLAGALPKETFADSEVFMQVVSTWLQEVPDPDMRELVEASAVLRSFNQDLLSRVLEKPVTSEQFMKLTSYSFVQRVERGWLLHDLLRDAIGADLRLRRPEYYHRIWKRCVLFYCDKMKQSAKQRTAAWENGEILFYIGNQFLQFLLYQQSISFSTEPLHPSNWAEAERYIERRRETARDAVLHYINRETGLQDEYLLTAKESLEVLNLIRMKELYELDPTCVKLIRNADGTIYGLMEIIPINEKTMNYLETGPISAAYFNHLTPSERSELMVPGHTKAGYFVKILDVYDFSDISMMQASLFTFISHILTAGFVVAAPTENPISFAICTSLGLEVVEGVTHSDYNGETVNRYYFMDTRGSKLHGYLSKMIAFFDLPEEDNVQSRREETQEHEAVKVSAAPEVLLSFREQEVARLLVAGYSNKEIASELCLSEATVKKHISNIFKKASVKNRVQLMNKLPASSLRA</sequence>
<accession>A0A3S9AAL1</accession>
<dbReference type="CDD" id="cd06170">
    <property type="entry name" value="LuxR_C_like"/>
    <property type="match status" value="1"/>
</dbReference>
<evidence type="ECO:0000313" key="6">
    <source>
        <dbReference type="Proteomes" id="UP000272528"/>
    </source>
</evidence>
<dbReference type="InterPro" id="IPR027417">
    <property type="entry name" value="P-loop_NTPase"/>
</dbReference>
<dbReference type="Gene3D" id="3.40.50.300">
    <property type="entry name" value="P-loop containing nucleotide triphosphate hydrolases"/>
    <property type="match status" value="1"/>
</dbReference>
<evidence type="ECO:0000313" key="5">
    <source>
        <dbReference type="EMBL" id="AZN42765.1"/>
    </source>
</evidence>
<dbReference type="InterPro" id="IPR036388">
    <property type="entry name" value="WH-like_DNA-bd_sf"/>
</dbReference>
<dbReference type="KEGG" id="palb:EJC50_26045"/>
<dbReference type="AlphaFoldDB" id="A0A3S9AAL1"/>
<dbReference type="Gene3D" id="1.10.10.10">
    <property type="entry name" value="Winged helix-like DNA-binding domain superfamily/Winged helix DNA-binding domain"/>
    <property type="match status" value="1"/>
</dbReference>
<dbReference type="PROSITE" id="PS00622">
    <property type="entry name" value="HTH_LUXR_1"/>
    <property type="match status" value="1"/>
</dbReference>
<dbReference type="OrthoDB" id="182489at2"/>
<dbReference type="InterPro" id="IPR016032">
    <property type="entry name" value="Sig_transdc_resp-reg_C-effctor"/>
</dbReference>
<dbReference type="EMBL" id="CP034437">
    <property type="protein sequence ID" value="AZN42765.1"/>
    <property type="molecule type" value="Genomic_DNA"/>
</dbReference>
<evidence type="ECO:0000259" key="4">
    <source>
        <dbReference type="PROSITE" id="PS50043"/>
    </source>
</evidence>